<dbReference type="SUPFAM" id="SSF52540">
    <property type="entry name" value="P-loop containing nucleoside triphosphate hydrolases"/>
    <property type="match status" value="1"/>
</dbReference>
<dbReference type="PANTHER" id="PTHR24104:SF25">
    <property type="entry name" value="PROTEIN LIN-41"/>
    <property type="match status" value="1"/>
</dbReference>
<dbReference type="Proteomes" id="UP000005408">
    <property type="component" value="Unassembled WGS sequence"/>
</dbReference>
<dbReference type="InterPro" id="IPR027417">
    <property type="entry name" value="P-loop_NTPase"/>
</dbReference>
<dbReference type="GO" id="GO:0000209">
    <property type="term" value="P:protein polyubiquitination"/>
    <property type="evidence" value="ECO:0007669"/>
    <property type="project" value="TreeGrafter"/>
</dbReference>
<reference evidence="1" key="1">
    <citation type="submission" date="2022-08" db="UniProtKB">
        <authorList>
            <consortium name="EnsemblMetazoa"/>
        </authorList>
    </citation>
    <scope>IDENTIFICATION</scope>
    <source>
        <strain evidence="1">05x7-T-G4-1.051#20</strain>
    </source>
</reference>
<dbReference type="AlphaFoldDB" id="A0A8W8NRX5"/>
<dbReference type="GO" id="GO:0008270">
    <property type="term" value="F:zinc ion binding"/>
    <property type="evidence" value="ECO:0007669"/>
    <property type="project" value="UniProtKB-KW"/>
</dbReference>
<dbReference type="GO" id="GO:0043161">
    <property type="term" value="P:proteasome-mediated ubiquitin-dependent protein catabolic process"/>
    <property type="evidence" value="ECO:0007669"/>
    <property type="project" value="TreeGrafter"/>
</dbReference>
<dbReference type="PANTHER" id="PTHR24104">
    <property type="entry name" value="E3 UBIQUITIN-PROTEIN LIGASE NHLRC1-RELATED"/>
    <property type="match status" value="1"/>
</dbReference>
<dbReference type="SUPFAM" id="SSF63829">
    <property type="entry name" value="Calcium-dependent phosphotriesterase"/>
    <property type="match status" value="1"/>
</dbReference>
<dbReference type="EnsemblMetazoa" id="G694.1">
    <property type="protein sequence ID" value="G694.1:cds"/>
    <property type="gene ID" value="G694"/>
</dbReference>
<keyword evidence="2" id="KW-1185">Reference proteome</keyword>
<protein>
    <recommendedName>
        <fullName evidence="3">Tripartite motif-containing protein 2</fullName>
    </recommendedName>
</protein>
<evidence type="ECO:0008006" key="3">
    <source>
        <dbReference type="Google" id="ProtNLM"/>
    </source>
</evidence>
<dbReference type="Gene3D" id="2.120.10.30">
    <property type="entry name" value="TolB, C-terminal domain"/>
    <property type="match status" value="1"/>
</dbReference>
<dbReference type="InterPro" id="IPR050952">
    <property type="entry name" value="TRIM-NHL_E3_ligases"/>
</dbReference>
<dbReference type="InterPro" id="IPR011042">
    <property type="entry name" value="6-blade_b-propeller_TolB-like"/>
</dbReference>
<evidence type="ECO:0000313" key="2">
    <source>
        <dbReference type="Proteomes" id="UP000005408"/>
    </source>
</evidence>
<organism evidence="1 2">
    <name type="scientific">Magallana gigas</name>
    <name type="common">Pacific oyster</name>
    <name type="synonym">Crassostrea gigas</name>
    <dbReference type="NCBI Taxonomy" id="29159"/>
    <lineage>
        <taxon>Eukaryota</taxon>
        <taxon>Metazoa</taxon>
        <taxon>Spiralia</taxon>
        <taxon>Lophotrochozoa</taxon>
        <taxon>Mollusca</taxon>
        <taxon>Bivalvia</taxon>
        <taxon>Autobranchia</taxon>
        <taxon>Pteriomorphia</taxon>
        <taxon>Ostreida</taxon>
        <taxon>Ostreoidea</taxon>
        <taxon>Ostreidae</taxon>
        <taxon>Magallana</taxon>
    </lineage>
</organism>
<name>A0A8W8NRX5_MAGGI</name>
<evidence type="ECO:0000313" key="1">
    <source>
        <dbReference type="EnsemblMetazoa" id="G694.1:cds"/>
    </source>
</evidence>
<dbReference type="Gene3D" id="3.40.50.300">
    <property type="entry name" value="P-loop containing nucleotide triphosphate hydrolases"/>
    <property type="match status" value="1"/>
</dbReference>
<accession>A0A8W8NRX5</accession>
<proteinExistence type="predicted"/>
<sequence>MHLVHEMPSSHPDIDFRDCEASVSERNLKMLSILDFAGQCAYNACHHIFLSPRAFYILVVDMSEDLKSLATHACEKQGLIYSEWTYADYIQYWLGSIHTYGSKCAPVILVGSHSEGISGRIKQEFFYDICRILPESVKNHIEKKRVFFVEKNSEINMEELKMCIAETLKSQDHWVLNYEKTHRVLIGISENKKRRILQYAYTIEIQVVTTKSRQLNKLLCTKIKEIVCQILTELLTSPSSQSPSCEKSYEVGYRCTIKPYRYKSEGSIVLENDMKPERDCTSCASVHTIEAESILDFWKSKPDQSVFKRGKEIPHDETELDFIPLVQECSDIFIPNIDKVMHISKVSPDTIWFNNTKEVVKIDHSGHILYKFEKYDMWGSSTHTVDRNGHVLLIKDSKIMRVKLNGEDEILFTPESTPLSVYASQKNGDILLSVQYSNGNEYWTKITRYDEKGLLIPEFEYDKIQCRPQISPLYLCENDNTDVCISDNYACLVKVFDKQGKKRFAYDGCPLHRDFSPTGICTNNVGHVLVCNQHKSNPSVHLLDKDGRFLSVILNDRHDIKDPWGLCVSDKGKLYLGQNNCNVIKVFKFLEKD</sequence>
<dbReference type="GO" id="GO:0061630">
    <property type="term" value="F:ubiquitin protein ligase activity"/>
    <property type="evidence" value="ECO:0007669"/>
    <property type="project" value="TreeGrafter"/>
</dbReference>